<organism evidence="2 3">
    <name type="scientific">Fictibacillus solisalsi</name>
    <dbReference type="NCBI Taxonomy" id="459525"/>
    <lineage>
        <taxon>Bacteria</taxon>
        <taxon>Bacillati</taxon>
        <taxon>Bacillota</taxon>
        <taxon>Bacilli</taxon>
        <taxon>Bacillales</taxon>
        <taxon>Fictibacillaceae</taxon>
        <taxon>Fictibacillus</taxon>
    </lineage>
</organism>
<name>A0A1G9ZUJ4_9BACL</name>
<feature type="transmembrane region" description="Helical" evidence="1">
    <location>
        <begin position="67"/>
        <end position="83"/>
    </location>
</feature>
<evidence type="ECO:0000313" key="3">
    <source>
        <dbReference type="Proteomes" id="UP000199544"/>
    </source>
</evidence>
<dbReference type="EMBL" id="FNHW01000002">
    <property type="protein sequence ID" value="SDN25069.1"/>
    <property type="molecule type" value="Genomic_DNA"/>
</dbReference>
<proteinExistence type="predicted"/>
<feature type="transmembrane region" description="Helical" evidence="1">
    <location>
        <begin position="12"/>
        <end position="30"/>
    </location>
</feature>
<protein>
    <submittedName>
        <fullName evidence="2">Uncharacterized protein</fullName>
    </submittedName>
</protein>
<keyword evidence="1" id="KW-0812">Transmembrane</keyword>
<gene>
    <name evidence="2" type="ORF">SAMN04488137_3758</name>
</gene>
<keyword evidence="3" id="KW-1185">Reference proteome</keyword>
<evidence type="ECO:0000313" key="2">
    <source>
        <dbReference type="EMBL" id="SDN25069.1"/>
    </source>
</evidence>
<evidence type="ECO:0000256" key="1">
    <source>
        <dbReference type="SAM" id="Phobius"/>
    </source>
</evidence>
<keyword evidence="1" id="KW-0472">Membrane</keyword>
<reference evidence="3" key="1">
    <citation type="submission" date="2016-10" db="EMBL/GenBank/DDBJ databases">
        <authorList>
            <person name="Varghese N."/>
            <person name="Submissions S."/>
        </authorList>
    </citation>
    <scope>NUCLEOTIDE SEQUENCE [LARGE SCALE GENOMIC DNA]</scope>
    <source>
        <strain evidence="3">CGMCC 1.6854</strain>
    </source>
</reference>
<accession>A0A1G9ZUJ4</accession>
<dbReference type="InterPro" id="IPR025671">
    <property type="entry name" value="HXXEE"/>
</dbReference>
<dbReference type="Pfam" id="PF13787">
    <property type="entry name" value="HXXEE"/>
    <property type="match status" value="1"/>
</dbReference>
<keyword evidence="1" id="KW-1133">Transmembrane helix</keyword>
<dbReference type="AlphaFoldDB" id="A0A1G9ZUJ4"/>
<dbReference type="Proteomes" id="UP000199544">
    <property type="component" value="Unassembled WGS sequence"/>
</dbReference>
<feature type="transmembrane region" description="Helical" evidence="1">
    <location>
        <begin position="95"/>
        <end position="119"/>
    </location>
</feature>
<sequence length="121" mass="13514">MPVDRINTRTFTISVGIIFLLILTLCFYITKNLGERRPIFRLLTAVLVMNGLTHVLQAIYFTGYTPGVVTSVLLIFPYAYFVWKNNSIKGWILAKYLAAGFIIQIPLALGAVIAGTLIFQS</sequence>
<dbReference type="STRING" id="459525.SAMN04488137_3758"/>
<feature type="transmembrane region" description="Helical" evidence="1">
    <location>
        <begin position="42"/>
        <end position="61"/>
    </location>
</feature>